<dbReference type="InterPro" id="IPR010359">
    <property type="entry name" value="IrrE_HExxH"/>
</dbReference>
<dbReference type="PANTHER" id="PTHR43236:SF2">
    <property type="entry name" value="BLL0069 PROTEIN"/>
    <property type="match status" value="1"/>
</dbReference>
<dbReference type="PROSITE" id="PS50943">
    <property type="entry name" value="HTH_CROC1"/>
    <property type="match status" value="1"/>
</dbReference>
<dbReference type="InterPro" id="IPR052345">
    <property type="entry name" value="Rad_response_metalloprotease"/>
</dbReference>
<evidence type="ECO:0000313" key="3">
    <source>
        <dbReference type="Proteomes" id="UP000214610"/>
    </source>
</evidence>
<keyword evidence="3" id="KW-1185">Reference proteome</keyword>
<dbReference type="PANTHER" id="PTHR43236">
    <property type="entry name" value="ANTITOXIN HIGA1"/>
    <property type="match status" value="1"/>
</dbReference>
<dbReference type="GeneID" id="78362617"/>
<dbReference type="InterPro" id="IPR001387">
    <property type="entry name" value="Cro/C1-type_HTH"/>
</dbReference>
<evidence type="ECO:0000313" key="2">
    <source>
        <dbReference type="EMBL" id="OXE47599.1"/>
    </source>
</evidence>
<reference evidence="3" key="1">
    <citation type="submission" date="2017-05" db="EMBL/GenBank/DDBJ databases">
        <title>Improved OligoMM genomes.</title>
        <authorList>
            <person name="Garzetti D."/>
        </authorList>
    </citation>
    <scope>NUCLEOTIDE SEQUENCE [LARGE SCALE GENOMIC DNA]</scope>
    <source>
        <strain evidence="3">YL45</strain>
    </source>
</reference>
<organism evidence="2 3">
    <name type="scientific">Turicimonas muris</name>
    <dbReference type="NCBI Taxonomy" id="1796652"/>
    <lineage>
        <taxon>Bacteria</taxon>
        <taxon>Pseudomonadati</taxon>
        <taxon>Pseudomonadota</taxon>
        <taxon>Betaproteobacteria</taxon>
        <taxon>Burkholderiales</taxon>
        <taxon>Sutterellaceae</taxon>
        <taxon>Turicimonas</taxon>
    </lineage>
</organism>
<feature type="domain" description="HTH cro/C1-type" evidence="1">
    <location>
        <begin position="33"/>
        <end position="62"/>
    </location>
</feature>
<dbReference type="Gene3D" id="1.10.10.2910">
    <property type="match status" value="1"/>
</dbReference>
<proteinExistence type="predicted"/>
<protein>
    <recommendedName>
        <fullName evidence="1">HTH cro/C1-type domain-containing protein</fullName>
    </recommendedName>
</protein>
<dbReference type="RefSeq" id="WP_066594984.1">
    <property type="nucleotide sequence ID" value="NZ_CAJTBZ010000012.1"/>
</dbReference>
<dbReference type="EMBL" id="NHMP01000004">
    <property type="protein sequence ID" value="OXE47599.1"/>
    <property type="molecule type" value="Genomic_DNA"/>
</dbReference>
<accession>A0A227KK77</accession>
<dbReference type="AlphaFoldDB" id="A0A227KK77"/>
<name>A0A227KK77_9BURK</name>
<dbReference type="Pfam" id="PF06114">
    <property type="entry name" value="Peptidase_M78"/>
    <property type="match status" value="1"/>
</dbReference>
<sequence>MSEFIVFNEKILAWALKRARYTAGDLVKEFPFIQSWLEGKRKPTITQTQKLSNKLSVPFGYFCLPSPPEEIPLLPDFRTKGNHPVKEISLGLRKTIEHAKECQAFLSERLENADAEPFLYEGVLSQHNTPKEGANILKKLLGEKKLSSQENRFKNLLHTIENLGVLIQKNSHVLNSIKHKLDSDEFRGFALCDKYCPLIFLNENDSSKAQIFTLIHEFCHILLGETGISGGDGSARGVERLCDRITVEYLVPEKDFRNCWERGDSQETLELLDSLAEEFCVSKWVIIRRAHELHLISDAFFHEELNKLLAFSKPKEKGKGGPSYTVIQQARLGKLLIDNAIKAAYSGEIPFSEAMRLTLYSANTIQKKALEMGL</sequence>
<gene>
    <name evidence="2" type="ORF">ADH67_07335</name>
</gene>
<comment type="caution">
    <text evidence="2">The sequence shown here is derived from an EMBL/GenBank/DDBJ whole genome shotgun (WGS) entry which is preliminary data.</text>
</comment>
<dbReference type="Proteomes" id="UP000214610">
    <property type="component" value="Unassembled WGS sequence"/>
</dbReference>
<evidence type="ECO:0000259" key="1">
    <source>
        <dbReference type="PROSITE" id="PS50943"/>
    </source>
</evidence>